<evidence type="ECO:0000313" key="2">
    <source>
        <dbReference type="EMBL" id="KKB61763.1"/>
    </source>
</evidence>
<comment type="caution">
    <text evidence="2">The sequence shown here is derived from an EMBL/GenBank/DDBJ whole genome shotgun (WGS) entry which is preliminary data.</text>
</comment>
<dbReference type="EMBL" id="LAQU01000032">
    <property type="protein sequence ID" value="KKB61763.1"/>
    <property type="molecule type" value="Genomic_DNA"/>
</dbReference>
<evidence type="ECO:0000256" key="1">
    <source>
        <dbReference type="SAM" id="MobiDB-lite"/>
    </source>
</evidence>
<proteinExistence type="predicted"/>
<dbReference type="STRING" id="28092.WM40_21190"/>
<sequence>MYPRRMRDLTHTMLACCGLHLVSSHRVRALHAASRPTEASSPHHFVAAIPEPPHPGGRECAAMPDKET</sequence>
<dbReference type="Proteomes" id="UP000033618">
    <property type="component" value="Unassembled WGS sequence"/>
</dbReference>
<feature type="region of interest" description="Disordered" evidence="1">
    <location>
        <begin position="32"/>
        <end position="68"/>
    </location>
</feature>
<gene>
    <name evidence="2" type="ORF">WM40_21190</name>
</gene>
<organism evidence="2 3">
    <name type="scientific">Robbsia andropogonis</name>
    <dbReference type="NCBI Taxonomy" id="28092"/>
    <lineage>
        <taxon>Bacteria</taxon>
        <taxon>Pseudomonadati</taxon>
        <taxon>Pseudomonadota</taxon>
        <taxon>Betaproteobacteria</taxon>
        <taxon>Burkholderiales</taxon>
        <taxon>Burkholderiaceae</taxon>
        <taxon>Robbsia</taxon>
    </lineage>
</organism>
<dbReference type="AlphaFoldDB" id="A0A0F5JV74"/>
<protein>
    <submittedName>
        <fullName evidence="2">Uncharacterized protein</fullName>
    </submittedName>
</protein>
<keyword evidence="3" id="KW-1185">Reference proteome</keyword>
<name>A0A0F5JV74_9BURK</name>
<dbReference type="PATRIC" id="fig|28092.6.peg.4990"/>
<evidence type="ECO:0000313" key="3">
    <source>
        <dbReference type="Proteomes" id="UP000033618"/>
    </source>
</evidence>
<accession>A0A0F5JV74</accession>
<reference evidence="2 3" key="1">
    <citation type="submission" date="2015-03" db="EMBL/GenBank/DDBJ databases">
        <title>Draft Genome Sequence of Burkholderia andropogonis type strain ICMP2807, isolated from Sorghum bicolor.</title>
        <authorList>
            <person name="Lopes-Santos L."/>
            <person name="Castro D.B."/>
            <person name="Ottoboni L.M."/>
            <person name="Park D."/>
            <person name="Weirc B.S."/>
            <person name="Destefano S.A."/>
        </authorList>
    </citation>
    <scope>NUCLEOTIDE SEQUENCE [LARGE SCALE GENOMIC DNA]</scope>
    <source>
        <strain evidence="2 3">ICMP2807</strain>
    </source>
</reference>